<evidence type="ECO:0000313" key="4">
    <source>
        <dbReference type="Proteomes" id="UP000009168"/>
    </source>
</evidence>
<keyword evidence="4" id="KW-1185">Reference proteome</keyword>
<dbReference type="RefSeq" id="XP_001024051.2">
    <property type="nucleotide sequence ID" value="XM_001024051.2"/>
</dbReference>
<feature type="coiled-coil region" evidence="1">
    <location>
        <begin position="322"/>
        <end position="425"/>
    </location>
</feature>
<dbReference type="KEGG" id="tet:TTHERM_00657510"/>
<dbReference type="InParanoid" id="I7MA66"/>
<dbReference type="Proteomes" id="UP000009168">
    <property type="component" value="Unassembled WGS sequence"/>
</dbReference>
<sequence>MKNQNNEVLKITLGNKILVPEFEKLQKMEKLLSKVENDISKRIKDLDRSSILDTMKKTSQLYQLILGELHFQLGELKLDKYTSIIQKIFSGQNMLLEIILKIKINTEQGIDQQLTDSMNSIQAKSIQRTSSAERDANQSDRLITPRLIGQKSSMIKKQTVTINQQNDKKLIDKSTDTELDRQDAKRLSQINFKQMELNSIAQELNEASDDVSEFLKNRKNINIDASNAEKQLKQVLKDLAVKKKRAEQIEQEGYALLSKEENLKQGYQIMENELVSGLKDVALKAKQAQEFQLKQNFRLARENIEGIDQSVQTEKDLLKERYDKLLLESKAKDKKLADAEKKIKEQKKDFELQEQKSQKLQQKVDEYQFQEKKREDEQRKVKKEKDLIIISQQEKERLKRYIEENIKLKIKMKDLLDNIKQFQDETKSNFDRFRRYVMTTNLNDEQKKAIIQRAEELFKFDLNKRLNIKELEVLCRFESDMIKDSLIKELCGFDATNLVKKIKQEQKMKDQERLNNPNYDQDFDPELLEEGQKIVIKKTKKKIQRMNSRGEWVEEEIEIEEEVVIDKNGNEVRKREKPQAGIYTDPSMIEFINKHGGLAIGGSKFVLPQKPSKPVSIDGSQIKEGEWFTDKKGNKVKMVKNQNGEEEYEIEEKYFDENGVERTRIKKMKVKQDANGEEYTEEVYVDPTTGQKMHVIKKVIKDKDGNDIIEEITTDENGNKVVKRTKVKKDKDGNDVIEEEIIDQYGNKQIVKTKRIKDANGNDVIVKEIVNADGTKVIVTEKIDKNGQRIIIEEKIDKNGKKTKIEKKIVIGADGKPVIEETITDEKGNKIVKKTNLLVDENGNSYTQEVTVDAQGNKVIKNIRQKVDQDGNKYTEEEIINQDGTKTIVKKKVDQNGNQIIEEESIGADGSKKRVIKKVDQFGNQIIEEEIINADGTKRIIKKKIDKNGNQIEEEEIIDQFGNKIIVKKIQNKDGTVTEERINLTTGEKIITKKKIDESGREIIEETIIDANGKSTTKKKIVTKDMLGNTFVEETYVDPNTGETITVKKKIFKSKDGKEIVEEQIIDSKGNVKNIKKKVFRDSQGREIIEEEIIGADGKKYTVKKVVYQDSEGNRIEEEEIIDSQGNKVIIKKKIGADGKQIIEETKISKDGKKTVTHQIINKDGTIEETVIDSNGKVTKRKLKLGTLEKEVQVDILGSFNSQSGTNQLKSILLQIGCPADKVDELVDAIMKFITKGEAIVVGDTQKIAHKINEKGLSLPGYSKLPERKTAKKGRKSDDEEEDKLEQLDGLNEDQLVEALFKKMNQKKGEFGDLLKTIRGHFGKQNDEDIGIEDFKKYFKKFAEVHLKCGENCPHLRRFYERLGFTWAKYRRRYLKLKDTRIQAFNKIKDQEPPEQQYPIKNAIRTSSPEKSINQTILQSAQKSHTQIASQRRVTNDEEIDKQSWNNYDSILSKEQLNSSLEQQQRQESNKKIQFKDQ</sequence>
<feature type="compositionally biased region" description="Polar residues" evidence="2">
    <location>
        <begin position="1458"/>
        <end position="1467"/>
    </location>
</feature>
<feature type="coiled-coil region" evidence="1">
    <location>
        <begin position="190"/>
        <end position="252"/>
    </location>
</feature>
<proteinExistence type="predicted"/>
<dbReference type="OrthoDB" id="299077at2759"/>
<name>I7MA66_TETTS</name>
<feature type="compositionally biased region" description="Basic and acidic residues" evidence="2">
    <location>
        <begin position="1468"/>
        <end position="1478"/>
    </location>
</feature>
<evidence type="ECO:0000256" key="2">
    <source>
        <dbReference type="SAM" id="MobiDB-lite"/>
    </source>
</evidence>
<evidence type="ECO:0000256" key="1">
    <source>
        <dbReference type="SAM" id="Coils"/>
    </source>
</evidence>
<organism evidence="3 4">
    <name type="scientific">Tetrahymena thermophila (strain SB210)</name>
    <dbReference type="NCBI Taxonomy" id="312017"/>
    <lineage>
        <taxon>Eukaryota</taxon>
        <taxon>Sar</taxon>
        <taxon>Alveolata</taxon>
        <taxon>Ciliophora</taxon>
        <taxon>Intramacronucleata</taxon>
        <taxon>Oligohymenophorea</taxon>
        <taxon>Hymenostomatida</taxon>
        <taxon>Tetrahymenina</taxon>
        <taxon>Tetrahymenidae</taxon>
        <taxon>Tetrahymena</taxon>
    </lineage>
</organism>
<dbReference type="EMBL" id="GG662471">
    <property type="protein sequence ID" value="EAS03806.2"/>
    <property type="molecule type" value="Genomic_DNA"/>
</dbReference>
<feature type="region of interest" description="Disordered" evidence="2">
    <location>
        <begin position="1259"/>
        <end position="1283"/>
    </location>
</feature>
<reference evidence="4" key="1">
    <citation type="journal article" date="2006" name="PLoS Biol.">
        <title>Macronuclear genome sequence of the ciliate Tetrahymena thermophila, a model eukaryote.</title>
        <authorList>
            <person name="Eisen J.A."/>
            <person name="Coyne R.S."/>
            <person name="Wu M."/>
            <person name="Wu D."/>
            <person name="Thiagarajan M."/>
            <person name="Wortman J.R."/>
            <person name="Badger J.H."/>
            <person name="Ren Q."/>
            <person name="Amedeo P."/>
            <person name="Jones K.M."/>
            <person name="Tallon L.J."/>
            <person name="Delcher A.L."/>
            <person name="Salzberg S.L."/>
            <person name="Silva J.C."/>
            <person name="Haas B.J."/>
            <person name="Majoros W.H."/>
            <person name="Farzad M."/>
            <person name="Carlton J.M."/>
            <person name="Smith R.K. Jr."/>
            <person name="Garg J."/>
            <person name="Pearlman R.E."/>
            <person name="Karrer K.M."/>
            <person name="Sun L."/>
            <person name="Manning G."/>
            <person name="Elde N.C."/>
            <person name="Turkewitz A.P."/>
            <person name="Asai D.J."/>
            <person name="Wilkes D.E."/>
            <person name="Wang Y."/>
            <person name="Cai H."/>
            <person name="Collins K."/>
            <person name="Stewart B.A."/>
            <person name="Lee S.R."/>
            <person name="Wilamowska K."/>
            <person name="Weinberg Z."/>
            <person name="Ruzzo W.L."/>
            <person name="Wloga D."/>
            <person name="Gaertig J."/>
            <person name="Frankel J."/>
            <person name="Tsao C.-C."/>
            <person name="Gorovsky M.A."/>
            <person name="Keeling P.J."/>
            <person name="Waller R.F."/>
            <person name="Patron N.J."/>
            <person name="Cherry J.M."/>
            <person name="Stover N.A."/>
            <person name="Krieger C.J."/>
            <person name="del Toro C."/>
            <person name="Ryder H.F."/>
            <person name="Williamson S.C."/>
            <person name="Barbeau R.A."/>
            <person name="Hamilton E.P."/>
            <person name="Orias E."/>
        </authorList>
    </citation>
    <scope>NUCLEOTIDE SEQUENCE [LARGE SCALE GENOMIC DNA]</scope>
    <source>
        <strain evidence="4">SB210</strain>
    </source>
</reference>
<gene>
    <name evidence="3" type="ORF">TTHERM_00657510</name>
</gene>
<accession>I7MA66</accession>
<feature type="region of interest" description="Disordered" evidence="2">
    <location>
        <begin position="1458"/>
        <end position="1478"/>
    </location>
</feature>
<protein>
    <submittedName>
        <fullName evidence="3">Phage head-tail family protein, putative</fullName>
    </submittedName>
</protein>
<dbReference type="eggNOG" id="ENOG502SI3K">
    <property type="taxonomic scope" value="Eukaryota"/>
</dbReference>
<dbReference type="GeneID" id="7842260"/>
<keyword evidence="1" id="KW-0175">Coiled coil</keyword>
<evidence type="ECO:0000313" key="3">
    <source>
        <dbReference type="EMBL" id="EAS03806.2"/>
    </source>
</evidence>